<dbReference type="GO" id="GO:0004042">
    <property type="term" value="F:L-glutamate N-acetyltransferase activity"/>
    <property type="evidence" value="ECO:0007669"/>
    <property type="project" value="UniProtKB-UniRule"/>
</dbReference>
<feature type="site" description="Involved in the stabilization of negative charge on the oxyanion by the formation of the oxyanion hole" evidence="11">
    <location>
        <position position="113"/>
    </location>
</feature>
<evidence type="ECO:0000256" key="9">
    <source>
        <dbReference type="ARBA" id="ARBA00023315"/>
    </source>
</evidence>
<protein>
    <recommendedName>
        <fullName evidence="11">Arginine biosynthesis bifunctional protein ArgJ</fullName>
    </recommendedName>
    <domain>
        <recommendedName>
            <fullName evidence="11">Glutamate N-acetyltransferase</fullName>
            <ecNumber evidence="11">2.3.1.35</ecNumber>
        </recommendedName>
        <alternativeName>
            <fullName evidence="11">Ornithine acetyltransferase</fullName>
            <shortName evidence="11">OATase</shortName>
        </alternativeName>
        <alternativeName>
            <fullName evidence="11">Ornithine transacetylase</fullName>
        </alternativeName>
    </domain>
    <domain>
        <recommendedName>
            <fullName evidence="11">Amino-acid acetyltransferase</fullName>
            <ecNumber evidence="11">2.3.1.1</ecNumber>
        </recommendedName>
        <alternativeName>
            <fullName evidence="11">N-acetylglutamate synthase</fullName>
            <shortName evidence="11">AGSase</shortName>
        </alternativeName>
    </domain>
    <component>
        <recommendedName>
            <fullName evidence="11">Arginine biosynthesis bifunctional protein ArgJ alpha chain</fullName>
        </recommendedName>
    </component>
    <component>
        <recommendedName>
            <fullName evidence="11">Arginine biosynthesis bifunctional protein ArgJ beta chain</fullName>
        </recommendedName>
    </component>
</protein>
<feature type="binding site" evidence="11">
    <location>
        <position position="186"/>
    </location>
    <ligand>
        <name>substrate</name>
    </ligand>
</feature>
<evidence type="ECO:0000256" key="10">
    <source>
        <dbReference type="ARBA" id="ARBA00049439"/>
    </source>
</evidence>
<keyword evidence="7 11" id="KW-0068">Autocatalytic cleavage</keyword>
<evidence type="ECO:0000256" key="2">
    <source>
        <dbReference type="ARBA" id="ARBA00011475"/>
    </source>
</evidence>
<dbReference type="GO" id="GO:0006526">
    <property type="term" value="P:L-arginine biosynthetic process"/>
    <property type="evidence" value="ECO:0007669"/>
    <property type="project" value="UniProtKB-UniRule"/>
</dbReference>
<sequence length="399" mass="42539">MKKIQGGVTAPEGFLAAGVHAGIKKSKKDVAVIFSEKPAVGAAVFTTNKVKAAPILLSMENIKDQLISAIVVNSGNANACTGEEGMLAARQMLDETGKCLGIPISQILVASTGVIGVPLPVNKVLNGIRMACQALSREGSGAAAEAIMTTDTVPKEIAVEFEVYGKTVKVGGIAKGSGMIHPNMATMLAFITTDIGMEKELLQETLREVVDESFNMISVDGDSSTNDMVAVLANGLSGVWVESKEEEAYLKFKNALEYVAIYLAKAIARDGEGATRLIEVRVINAESLQKARKIARTVTSSNLFKAAVFGEDANWGRIITAVGYAGEEITVEKIDIYLGKVKVLQKGVPLPFSEEEAKEELAREEVIVTIDLNEGDANAVAWGCDLTYDYVKINASYRT</sequence>
<comment type="pathway">
    <text evidence="11">Amino-acid biosynthesis; L-arginine biosynthesis; N(2)-acetyl-L-ornithine from L-glutamate: step 1/4.</text>
</comment>
<keyword evidence="13" id="KW-1185">Reference proteome</keyword>
<dbReference type="InterPro" id="IPR042195">
    <property type="entry name" value="ArgJ_beta_C"/>
</dbReference>
<evidence type="ECO:0000256" key="3">
    <source>
        <dbReference type="ARBA" id="ARBA00022490"/>
    </source>
</evidence>
<comment type="catalytic activity">
    <reaction evidence="11">
        <text>L-glutamate + acetyl-CoA = N-acetyl-L-glutamate + CoA + H(+)</text>
        <dbReference type="Rhea" id="RHEA:24292"/>
        <dbReference type="ChEBI" id="CHEBI:15378"/>
        <dbReference type="ChEBI" id="CHEBI:29985"/>
        <dbReference type="ChEBI" id="CHEBI:44337"/>
        <dbReference type="ChEBI" id="CHEBI:57287"/>
        <dbReference type="ChEBI" id="CHEBI:57288"/>
        <dbReference type="EC" id="2.3.1.1"/>
    </reaction>
</comment>
<evidence type="ECO:0000256" key="11">
    <source>
        <dbReference type="HAMAP-Rule" id="MF_01106"/>
    </source>
</evidence>
<feature type="site" description="Cleavage; by autolysis" evidence="11">
    <location>
        <begin position="185"/>
        <end position="186"/>
    </location>
</feature>
<dbReference type="GO" id="GO:0004358">
    <property type="term" value="F:L-glutamate N-acetyltransferase activity, acting on acetyl-L-ornithine as donor"/>
    <property type="evidence" value="ECO:0007669"/>
    <property type="project" value="UniProtKB-UniRule"/>
</dbReference>
<dbReference type="CDD" id="cd02152">
    <property type="entry name" value="OAT"/>
    <property type="match status" value="1"/>
</dbReference>
<feature type="binding site" evidence="11">
    <location>
        <position position="175"/>
    </location>
    <ligand>
        <name>substrate</name>
    </ligand>
</feature>
<accession>A0A1L8CYB8</accession>
<proteinExistence type="inferred from homology"/>
<name>A0A1L8CYB8_9THEO</name>
<reference evidence="13" key="1">
    <citation type="submission" date="2016-12" db="EMBL/GenBank/DDBJ databases">
        <title>Draft Genome Sequences od Carboxydothermus pertinax and islandicus, Hydrogenogenic Carboxydotrophic Bacteria.</title>
        <authorList>
            <person name="Fukuyama Y."/>
            <person name="Ohmae K."/>
            <person name="Yoneda Y."/>
            <person name="Yoshida T."/>
            <person name="Sako Y."/>
        </authorList>
    </citation>
    <scope>NUCLEOTIDE SEQUENCE [LARGE SCALE GENOMIC DNA]</scope>
    <source>
        <strain evidence="13">Ug1</strain>
    </source>
</reference>
<comment type="subcellular location">
    <subcellularLocation>
        <location evidence="11">Cytoplasm</location>
    </subcellularLocation>
</comment>
<dbReference type="GO" id="GO:0005737">
    <property type="term" value="C:cytoplasm"/>
    <property type="evidence" value="ECO:0007669"/>
    <property type="project" value="UniProtKB-SubCell"/>
</dbReference>
<dbReference type="UniPathway" id="UPA00068">
    <property type="reaction ID" value="UER00106"/>
</dbReference>
<organism evidence="12 13">
    <name type="scientific">Carboxydothermus pertinax</name>
    <dbReference type="NCBI Taxonomy" id="870242"/>
    <lineage>
        <taxon>Bacteria</taxon>
        <taxon>Bacillati</taxon>
        <taxon>Bacillota</taxon>
        <taxon>Clostridia</taxon>
        <taxon>Thermoanaerobacterales</taxon>
        <taxon>Thermoanaerobacteraceae</taxon>
        <taxon>Carboxydothermus</taxon>
    </lineage>
</organism>
<feature type="chain" id="PRO_5023407595" description="Arginine biosynthesis bifunctional protein ArgJ alpha chain" evidence="11">
    <location>
        <begin position="1"/>
        <end position="185"/>
    </location>
</feature>
<dbReference type="FunFam" id="3.10.20.340:FF:000001">
    <property type="entry name" value="Arginine biosynthesis bifunctional protein ArgJ, chloroplastic"/>
    <property type="match status" value="1"/>
</dbReference>
<feature type="binding site" evidence="11">
    <location>
        <position position="399"/>
    </location>
    <ligand>
        <name>substrate</name>
    </ligand>
</feature>
<dbReference type="GO" id="GO:0006592">
    <property type="term" value="P:ornithine biosynthetic process"/>
    <property type="evidence" value="ECO:0007669"/>
    <property type="project" value="TreeGrafter"/>
</dbReference>
<dbReference type="NCBIfam" id="TIGR00120">
    <property type="entry name" value="ArgJ"/>
    <property type="match status" value="1"/>
</dbReference>
<dbReference type="PANTHER" id="PTHR23100:SF0">
    <property type="entry name" value="ARGININE BIOSYNTHESIS BIFUNCTIONAL PROTEIN ARGJ, MITOCHONDRIAL"/>
    <property type="match status" value="1"/>
</dbReference>
<feature type="chain" id="PRO_5023407594" description="Arginine biosynthesis bifunctional protein ArgJ beta chain" evidence="11">
    <location>
        <begin position="186"/>
        <end position="399"/>
    </location>
</feature>
<comment type="pathway">
    <text evidence="11">Amino-acid biosynthesis; L-arginine biosynthesis; L-ornithine and N-acetyl-L-glutamate from L-glutamate and N(2)-acetyl-L-ornithine (cyclic): step 1/1.</text>
</comment>
<dbReference type="EC" id="2.3.1.35" evidence="11"/>
<dbReference type="OrthoDB" id="9804242at2"/>
<comment type="caution">
    <text evidence="12">The sequence shown here is derived from an EMBL/GenBank/DDBJ whole genome shotgun (WGS) entry which is preliminary data.</text>
</comment>
<comment type="similarity">
    <text evidence="1 11">Belongs to the ArgJ family.</text>
</comment>
<evidence type="ECO:0000256" key="1">
    <source>
        <dbReference type="ARBA" id="ARBA00006774"/>
    </source>
</evidence>
<dbReference type="STRING" id="870242.cpu_23740"/>
<dbReference type="SUPFAM" id="SSF56266">
    <property type="entry name" value="DmpA/ArgJ-like"/>
    <property type="match status" value="1"/>
</dbReference>
<dbReference type="Gene3D" id="3.10.20.340">
    <property type="entry name" value="ArgJ beta chain, C-terminal domain"/>
    <property type="match status" value="1"/>
</dbReference>
<dbReference type="Pfam" id="PF01960">
    <property type="entry name" value="ArgJ"/>
    <property type="match status" value="1"/>
</dbReference>
<dbReference type="RefSeq" id="WP_075860263.1">
    <property type="nucleotide sequence ID" value="NZ_BDJK01000059.1"/>
</dbReference>
<evidence type="ECO:0000256" key="8">
    <source>
        <dbReference type="ARBA" id="ARBA00023268"/>
    </source>
</evidence>
<dbReference type="EMBL" id="BDJK01000059">
    <property type="protein sequence ID" value="GAV23864.1"/>
    <property type="molecule type" value="Genomic_DNA"/>
</dbReference>
<evidence type="ECO:0000256" key="7">
    <source>
        <dbReference type="ARBA" id="ARBA00022813"/>
    </source>
</evidence>
<keyword evidence="5 11" id="KW-0028">Amino-acid biosynthesis</keyword>
<comment type="subunit">
    <text evidence="2 11">Heterotetramer of two alpha and two beta chains.</text>
</comment>
<dbReference type="AlphaFoldDB" id="A0A1L8CYB8"/>
<comment type="catalytic activity">
    <reaction evidence="10 11">
        <text>N(2)-acetyl-L-ornithine + L-glutamate = N-acetyl-L-glutamate + L-ornithine</text>
        <dbReference type="Rhea" id="RHEA:15349"/>
        <dbReference type="ChEBI" id="CHEBI:29985"/>
        <dbReference type="ChEBI" id="CHEBI:44337"/>
        <dbReference type="ChEBI" id="CHEBI:46911"/>
        <dbReference type="ChEBI" id="CHEBI:57805"/>
        <dbReference type="EC" id="2.3.1.35"/>
    </reaction>
</comment>
<evidence type="ECO:0000256" key="6">
    <source>
        <dbReference type="ARBA" id="ARBA00022679"/>
    </source>
</evidence>
<keyword evidence="8 11" id="KW-0511">Multifunctional enzyme</keyword>
<keyword evidence="3 11" id="KW-0963">Cytoplasm</keyword>
<evidence type="ECO:0000313" key="13">
    <source>
        <dbReference type="Proteomes" id="UP000187485"/>
    </source>
</evidence>
<feature type="binding site" evidence="11">
    <location>
        <position position="149"/>
    </location>
    <ligand>
        <name>substrate</name>
    </ligand>
</feature>
<dbReference type="EC" id="2.3.1.1" evidence="11"/>
<feature type="active site" description="Nucleophile" evidence="11">
    <location>
        <position position="186"/>
    </location>
</feature>
<keyword evidence="9 11" id="KW-0012">Acyltransferase</keyword>
<dbReference type="HAMAP" id="MF_01106">
    <property type="entry name" value="ArgJ"/>
    <property type="match status" value="1"/>
</dbReference>
<gene>
    <name evidence="11" type="primary">argJ</name>
    <name evidence="12" type="ORF">cpu_23740</name>
</gene>
<evidence type="ECO:0000256" key="4">
    <source>
        <dbReference type="ARBA" id="ARBA00022571"/>
    </source>
</evidence>
<feature type="site" description="Involved in the stabilization of negative charge on the oxyanion by the formation of the oxyanion hole" evidence="11">
    <location>
        <position position="112"/>
    </location>
</feature>
<feature type="binding site" evidence="11">
    <location>
        <position position="272"/>
    </location>
    <ligand>
        <name>substrate</name>
    </ligand>
</feature>
<dbReference type="FunFam" id="3.60.70.12:FF:000001">
    <property type="entry name" value="Arginine biosynthesis bifunctional protein ArgJ, chloroplastic"/>
    <property type="match status" value="1"/>
</dbReference>
<feature type="binding site" evidence="11">
    <location>
        <position position="394"/>
    </location>
    <ligand>
        <name>substrate</name>
    </ligand>
</feature>
<dbReference type="PANTHER" id="PTHR23100">
    <property type="entry name" value="ARGININE BIOSYNTHESIS BIFUNCTIONAL PROTEIN ARGJ"/>
    <property type="match status" value="1"/>
</dbReference>
<comment type="function">
    <text evidence="11">Catalyzes two activities which are involved in the cyclic version of arginine biosynthesis: the synthesis of N-acetylglutamate from glutamate and acetyl-CoA as the acetyl donor, and of ornithine by transacetylation between N(2)-acetylornithine and glutamate.</text>
</comment>
<dbReference type="InterPro" id="IPR016117">
    <property type="entry name" value="ArgJ-like_dom_sf"/>
</dbReference>
<evidence type="ECO:0000256" key="5">
    <source>
        <dbReference type="ARBA" id="ARBA00022605"/>
    </source>
</evidence>
<keyword evidence="6 11" id="KW-0808">Transferase</keyword>
<dbReference type="Proteomes" id="UP000187485">
    <property type="component" value="Unassembled WGS sequence"/>
</dbReference>
<dbReference type="NCBIfam" id="NF003802">
    <property type="entry name" value="PRK05388.1"/>
    <property type="match status" value="1"/>
</dbReference>
<evidence type="ECO:0000313" key="12">
    <source>
        <dbReference type="EMBL" id="GAV23864.1"/>
    </source>
</evidence>
<dbReference type="InterPro" id="IPR002813">
    <property type="entry name" value="Arg_biosynth_ArgJ"/>
</dbReference>
<dbReference type="Gene3D" id="3.60.70.12">
    <property type="entry name" value="L-amino peptidase D-ALA esterase/amidase"/>
    <property type="match status" value="1"/>
</dbReference>
<keyword evidence="4 11" id="KW-0055">Arginine biosynthesis</keyword>